<feature type="transmembrane region" description="Helical" evidence="1">
    <location>
        <begin position="7"/>
        <end position="24"/>
    </location>
</feature>
<dbReference type="EMBL" id="LILC01000007">
    <property type="protein sequence ID" value="KOO47526.1"/>
    <property type="molecule type" value="Genomic_DNA"/>
</dbReference>
<organism evidence="2 3">
    <name type="scientific">Priestia koreensis</name>
    <dbReference type="NCBI Taxonomy" id="284581"/>
    <lineage>
        <taxon>Bacteria</taxon>
        <taxon>Bacillati</taxon>
        <taxon>Bacillota</taxon>
        <taxon>Bacilli</taxon>
        <taxon>Bacillales</taxon>
        <taxon>Bacillaceae</taxon>
        <taxon>Priestia</taxon>
    </lineage>
</organism>
<dbReference type="STRING" id="284581.AMD01_05650"/>
<evidence type="ECO:0000256" key="1">
    <source>
        <dbReference type="SAM" id="Phobius"/>
    </source>
</evidence>
<evidence type="ECO:0000313" key="3">
    <source>
        <dbReference type="Proteomes" id="UP000037558"/>
    </source>
</evidence>
<keyword evidence="1" id="KW-0472">Membrane</keyword>
<gene>
    <name evidence="2" type="ORF">AMD01_05650</name>
</gene>
<keyword evidence="3" id="KW-1185">Reference proteome</keyword>
<proteinExistence type="predicted"/>
<reference evidence="3" key="1">
    <citation type="submission" date="2015-08" db="EMBL/GenBank/DDBJ databases">
        <title>Fjat-14210 dsm16467.</title>
        <authorList>
            <person name="Liu B."/>
            <person name="Wang J."/>
            <person name="Zhu Y."/>
            <person name="Liu G."/>
            <person name="Chen Q."/>
            <person name="Chen Z."/>
            <person name="Lan J."/>
            <person name="Che J."/>
            <person name="Ge C."/>
            <person name="Shi H."/>
            <person name="Pan Z."/>
            <person name="Liu X."/>
        </authorList>
    </citation>
    <scope>NUCLEOTIDE SEQUENCE [LARGE SCALE GENOMIC DNA]</scope>
    <source>
        <strain evidence="3">DSM 16467</strain>
    </source>
</reference>
<keyword evidence="1" id="KW-0812">Transmembrane</keyword>
<evidence type="ECO:0000313" key="2">
    <source>
        <dbReference type="EMBL" id="KOO47526.1"/>
    </source>
</evidence>
<sequence length="97" mass="11441">MRYIRFFISQMLLSGILVALHYYFDETVRYSFHPKSILINLIMVAVTAVLARFIYTDREEKASHPHHIRFRTKIVLTIVAFLAATIVFGFMTRQLLF</sequence>
<feature type="transmembrane region" description="Helical" evidence="1">
    <location>
        <begin position="75"/>
        <end position="96"/>
    </location>
</feature>
<dbReference type="Proteomes" id="UP000037558">
    <property type="component" value="Unassembled WGS sequence"/>
</dbReference>
<feature type="transmembrane region" description="Helical" evidence="1">
    <location>
        <begin position="36"/>
        <end position="55"/>
    </location>
</feature>
<dbReference type="PATRIC" id="fig|284581.3.peg.4521"/>
<protein>
    <submittedName>
        <fullName evidence="2">Uncharacterized protein</fullName>
    </submittedName>
</protein>
<keyword evidence="1" id="KW-1133">Transmembrane helix</keyword>
<dbReference type="RefSeq" id="WP_053400432.1">
    <property type="nucleotide sequence ID" value="NZ_LILC01000007.1"/>
</dbReference>
<dbReference type="AlphaFoldDB" id="A0A0M0L8W4"/>
<name>A0A0M0L8W4_9BACI</name>
<comment type="caution">
    <text evidence="2">The sequence shown here is derived from an EMBL/GenBank/DDBJ whole genome shotgun (WGS) entry which is preliminary data.</text>
</comment>
<accession>A0A0M0L8W4</accession>